<dbReference type="AlphaFoldDB" id="A0ABD3QC08"/>
<dbReference type="EMBL" id="JABMIG020000056">
    <property type="protein sequence ID" value="KAL3797266.1"/>
    <property type="molecule type" value="Genomic_DNA"/>
</dbReference>
<evidence type="ECO:0000313" key="3">
    <source>
        <dbReference type="Proteomes" id="UP001516023"/>
    </source>
</evidence>
<feature type="compositionally biased region" description="Polar residues" evidence="1">
    <location>
        <begin position="23"/>
        <end position="32"/>
    </location>
</feature>
<reference evidence="2 3" key="1">
    <citation type="journal article" date="2020" name="G3 (Bethesda)">
        <title>Improved Reference Genome for Cyclotella cryptica CCMP332, a Model for Cell Wall Morphogenesis, Salinity Adaptation, and Lipid Production in Diatoms (Bacillariophyta).</title>
        <authorList>
            <person name="Roberts W.R."/>
            <person name="Downey K.M."/>
            <person name="Ruck E.C."/>
            <person name="Traller J.C."/>
            <person name="Alverson A.J."/>
        </authorList>
    </citation>
    <scope>NUCLEOTIDE SEQUENCE [LARGE SCALE GENOMIC DNA]</scope>
    <source>
        <strain evidence="2 3">CCMP332</strain>
    </source>
</reference>
<sequence length="617" mass="66457">MPLSMVKELSQGSLDGNRESTKGRTSNNTNDNGGPGARTLKRSPYLSEMTKTVDTDLMALLSRPSGVTRHGGGHALASGTTMMGGVDFLQLKRPAGFVGSAREDASEVGVSMPTTNNASSSNLTGRPLPSALRSRHQLRTTEHSQANPTNTEMKQSTSVTFSHKIKQGIRLGLVDADQPDAVMSKVDNATAAPIGREWSVESSSTTVQQRQGVKNQFPIYFHTIKETHVVPPSPLMHDSASEQLSSSQQKSLREPTKNKAKSANTLQYYYKAGMGSGLLAQNLLRSTGLAGEQKQVISKSSRSLTFRDMLDEGDGKEGDLNLHLRNEQWKVFQVSGCGSGVDHIEECDDALVFTPEHRSGSFLGFKRVLTRSSSKNSNDNRGYSRNNTTASPENNTTENTNGIPPMPMTMQIHPKSTGTAQMHPNLVASHRACVSANDLAVFRRAASRMKMSPQIPTPSGAHWIAPSQSSHQLPGETLGAAMLSRLPPGESTDCCTPVDLHALKSFTMSGEAPALCQATILPHSSPLSQMMANKMNSRLGQSITTGVPPLTSLPSASKLMQRRVHTVSAGLAYGSAGFQIDTKTRLSRFELDKETSTLAMSSQWSGHGGRGRNEEWG</sequence>
<proteinExistence type="predicted"/>
<feature type="region of interest" description="Disordered" evidence="1">
    <location>
        <begin position="371"/>
        <end position="406"/>
    </location>
</feature>
<keyword evidence="3" id="KW-1185">Reference proteome</keyword>
<feature type="region of interest" description="Disordered" evidence="1">
    <location>
        <begin position="231"/>
        <end position="259"/>
    </location>
</feature>
<feature type="compositionally biased region" description="Polar residues" evidence="1">
    <location>
        <begin position="112"/>
        <end position="124"/>
    </location>
</feature>
<feature type="compositionally biased region" description="Polar residues" evidence="1">
    <location>
        <begin position="371"/>
        <end position="402"/>
    </location>
</feature>
<name>A0ABD3QC08_9STRA</name>
<protein>
    <submittedName>
        <fullName evidence="2">Uncharacterized protein</fullName>
    </submittedName>
</protein>
<comment type="caution">
    <text evidence="2">The sequence shown here is derived from an EMBL/GenBank/DDBJ whole genome shotgun (WGS) entry which is preliminary data.</text>
</comment>
<gene>
    <name evidence="2" type="ORF">HJC23_004558</name>
</gene>
<feature type="region of interest" description="Disordered" evidence="1">
    <location>
        <begin position="1"/>
        <end position="46"/>
    </location>
</feature>
<evidence type="ECO:0000256" key="1">
    <source>
        <dbReference type="SAM" id="MobiDB-lite"/>
    </source>
</evidence>
<feature type="compositionally biased region" description="Low complexity" evidence="1">
    <location>
        <begin position="241"/>
        <end position="250"/>
    </location>
</feature>
<feature type="region of interest" description="Disordered" evidence="1">
    <location>
        <begin position="111"/>
        <end position="161"/>
    </location>
</feature>
<feature type="compositionally biased region" description="Polar residues" evidence="1">
    <location>
        <begin position="143"/>
        <end position="161"/>
    </location>
</feature>
<dbReference type="Proteomes" id="UP001516023">
    <property type="component" value="Unassembled WGS sequence"/>
</dbReference>
<organism evidence="2 3">
    <name type="scientific">Cyclotella cryptica</name>
    <dbReference type="NCBI Taxonomy" id="29204"/>
    <lineage>
        <taxon>Eukaryota</taxon>
        <taxon>Sar</taxon>
        <taxon>Stramenopiles</taxon>
        <taxon>Ochrophyta</taxon>
        <taxon>Bacillariophyta</taxon>
        <taxon>Coscinodiscophyceae</taxon>
        <taxon>Thalassiosirophycidae</taxon>
        <taxon>Stephanodiscales</taxon>
        <taxon>Stephanodiscaceae</taxon>
        <taxon>Cyclotella</taxon>
    </lineage>
</organism>
<feature type="region of interest" description="Disordered" evidence="1">
    <location>
        <begin position="597"/>
        <end position="617"/>
    </location>
</feature>
<accession>A0ABD3QC08</accession>
<evidence type="ECO:0000313" key="2">
    <source>
        <dbReference type="EMBL" id="KAL3797266.1"/>
    </source>
</evidence>